<dbReference type="Pfam" id="PF14119">
    <property type="entry name" value="DUF4288"/>
    <property type="match status" value="1"/>
</dbReference>
<dbReference type="InterPro" id="IPR025630">
    <property type="entry name" value="DUF4288"/>
</dbReference>
<evidence type="ECO:0000313" key="1">
    <source>
        <dbReference type="EMBL" id="MDO1451917.1"/>
    </source>
</evidence>
<dbReference type="EMBL" id="JAUKPO010000121">
    <property type="protein sequence ID" value="MDO1451917.1"/>
    <property type="molecule type" value="Genomic_DNA"/>
</dbReference>
<evidence type="ECO:0000313" key="2">
    <source>
        <dbReference type="Proteomes" id="UP001168528"/>
    </source>
</evidence>
<protein>
    <submittedName>
        <fullName evidence="1">DUF4288 domain-containing protein</fullName>
    </submittedName>
</protein>
<dbReference type="RefSeq" id="WP_302042712.1">
    <property type="nucleotide sequence ID" value="NZ_JAUKPO010000121.1"/>
</dbReference>
<dbReference type="Proteomes" id="UP001168528">
    <property type="component" value="Unassembled WGS sequence"/>
</dbReference>
<sequence>MNKRIGGLEDWNLSEERLTHLTNRACVRIHLAYPDYKTFLAYPPAARRREIARTFREAFSALKLLLKGIPFERIGSSVRPRGVKVELPLHRVGELIREDFIGHISIEAIDGLEKKAAREPEGSFWSIKARFATQIEDQESGLQPYEDRILLIKAVDEQDAQKKLLKSFESYEEPYLNASGRLVRWKFEKFLDAYDTSVSSIEAFSSEQGVEVFSELANRKLKPEDVWKLNP</sequence>
<keyword evidence="2" id="KW-1185">Reference proteome</keyword>
<gene>
    <name evidence="1" type="ORF">Q0590_36950</name>
</gene>
<accession>A0ABT8RLE3</accession>
<reference evidence="1" key="1">
    <citation type="submission" date="2023-07" db="EMBL/GenBank/DDBJ databases">
        <title>The genome sequence of Rhodocytophaga aerolata KACC 12507.</title>
        <authorList>
            <person name="Zhang X."/>
        </authorList>
    </citation>
    <scope>NUCLEOTIDE SEQUENCE</scope>
    <source>
        <strain evidence="1">KACC 12507</strain>
    </source>
</reference>
<organism evidence="1 2">
    <name type="scientific">Rhodocytophaga aerolata</name>
    <dbReference type="NCBI Taxonomy" id="455078"/>
    <lineage>
        <taxon>Bacteria</taxon>
        <taxon>Pseudomonadati</taxon>
        <taxon>Bacteroidota</taxon>
        <taxon>Cytophagia</taxon>
        <taxon>Cytophagales</taxon>
        <taxon>Rhodocytophagaceae</taxon>
        <taxon>Rhodocytophaga</taxon>
    </lineage>
</organism>
<proteinExistence type="predicted"/>
<name>A0ABT8RLE3_9BACT</name>
<comment type="caution">
    <text evidence="1">The sequence shown here is derived from an EMBL/GenBank/DDBJ whole genome shotgun (WGS) entry which is preliminary data.</text>
</comment>